<dbReference type="GO" id="GO:0042023">
    <property type="term" value="P:DNA endoreduplication"/>
    <property type="evidence" value="ECO:0007669"/>
    <property type="project" value="InterPro"/>
</dbReference>
<feature type="region of interest" description="Disordered" evidence="1">
    <location>
        <begin position="23"/>
        <end position="225"/>
    </location>
</feature>
<sequence>MSGSRENSPDWLRCFKPPAETTFELSSDSVVSSPAGSPSKDDGSDSEELTLGKSSETLDDNENLGKILGESGGKSSRSRLRTPKKGQKLEDGKSLEKNKTAKKRTGGKVAGKVLKKETDDELKSSVWTLSSDSESSPQNSPIAENDKQDSDDEKISQCIGRGKKAVLGSSSDSPSKKASKDKSPKKELQVDGLTTIKEKKKSSLKKEASDDVEMKEEGAPEKQVESRISFDTLRESPTNKGAVGRVVISDAASGDPEMYLDLKGTIYKTTIVPSRTFCVVSFGQSEAKIEAIMNDFIQLKPQSNVFESETMVEGTLDGFSFDSDEEGEKVPKAQQTELGEDGEEKTNGKSKGKAEKASGVARKRGRAAGGKAQPQKKVKRKAPASKKTKGKAKNSSRGLKTSEQLEVFMRLA</sequence>
<dbReference type="Proteomes" id="UP000583929">
    <property type="component" value="Unassembled WGS sequence"/>
</dbReference>
<feature type="compositionally biased region" description="Basic and acidic residues" evidence="1">
    <location>
        <begin position="114"/>
        <end position="123"/>
    </location>
</feature>
<dbReference type="GO" id="GO:0005634">
    <property type="term" value="C:nucleus"/>
    <property type="evidence" value="ECO:0007669"/>
    <property type="project" value="TreeGrafter"/>
</dbReference>
<dbReference type="InterPro" id="IPR033246">
    <property type="entry name" value="BIN4"/>
</dbReference>
<evidence type="ECO:0000313" key="3">
    <source>
        <dbReference type="Proteomes" id="UP000583929"/>
    </source>
</evidence>
<feature type="compositionally biased region" description="Basic and acidic residues" evidence="1">
    <location>
        <begin position="344"/>
        <end position="356"/>
    </location>
</feature>
<dbReference type="AlphaFoldDB" id="A0A7J6HUK6"/>
<dbReference type="PANTHER" id="PTHR34810">
    <property type="entry name" value="DNA-BINDING PROTEIN BIN4"/>
    <property type="match status" value="1"/>
</dbReference>
<feature type="compositionally biased region" description="Basic and acidic residues" evidence="1">
    <location>
        <begin position="87"/>
        <end position="99"/>
    </location>
</feature>
<feature type="compositionally biased region" description="Low complexity" evidence="1">
    <location>
        <begin position="130"/>
        <end position="140"/>
    </location>
</feature>
<accession>A0A7J6HUK6</accession>
<feature type="compositionally biased region" description="Basic and acidic residues" evidence="1">
    <location>
        <begin position="215"/>
        <end position="225"/>
    </location>
</feature>
<evidence type="ECO:0000256" key="1">
    <source>
        <dbReference type="SAM" id="MobiDB-lite"/>
    </source>
</evidence>
<gene>
    <name evidence="2" type="ORF">G4B88_023486</name>
</gene>
<comment type="caution">
    <text evidence="2">The sequence shown here is derived from an EMBL/GenBank/DDBJ whole genome shotgun (WGS) entry which is preliminary data.</text>
</comment>
<proteinExistence type="predicted"/>
<dbReference type="EMBL" id="JAATIQ010000022">
    <property type="protein sequence ID" value="KAF4398892.1"/>
    <property type="molecule type" value="Genomic_DNA"/>
</dbReference>
<dbReference type="GO" id="GO:0051276">
    <property type="term" value="P:chromosome organization"/>
    <property type="evidence" value="ECO:0007669"/>
    <property type="project" value="TreeGrafter"/>
</dbReference>
<reference evidence="2 3" key="1">
    <citation type="journal article" date="2020" name="bioRxiv">
        <title>Sequence and annotation of 42 cannabis genomes reveals extensive copy number variation in cannabinoid synthesis and pathogen resistance genes.</title>
        <authorList>
            <person name="Mckernan K.J."/>
            <person name="Helbert Y."/>
            <person name="Kane L.T."/>
            <person name="Ebling H."/>
            <person name="Zhang L."/>
            <person name="Liu B."/>
            <person name="Eaton Z."/>
            <person name="Mclaughlin S."/>
            <person name="Kingan S."/>
            <person name="Baybayan P."/>
            <person name="Concepcion G."/>
            <person name="Jordan M."/>
            <person name="Riva A."/>
            <person name="Barbazuk W."/>
            <person name="Harkins T."/>
        </authorList>
    </citation>
    <scope>NUCLEOTIDE SEQUENCE [LARGE SCALE GENOMIC DNA]</scope>
    <source>
        <strain evidence="3">cv. Jamaican Lion 4</strain>
        <tissue evidence="2">Leaf</tissue>
    </source>
</reference>
<evidence type="ECO:0000313" key="2">
    <source>
        <dbReference type="EMBL" id="KAF4398892.1"/>
    </source>
</evidence>
<organism evidence="2 3">
    <name type="scientific">Cannabis sativa</name>
    <name type="common">Hemp</name>
    <name type="synonym">Marijuana</name>
    <dbReference type="NCBI Taxonomy" id="3483"/>
    <lineage>
        <taxon>Eukaryota</taxon>
        <taxon>Viridiplantae</taxon>
        <taxon>Streptophyta</taxon>
        <taxon>Embryophyta</taxon>
        <taxon>Tracheophyta</taxon>
        <taxon>Spermatophyta</taxon>
        <taxon>Magnoliopsida</taxon>
        <taxon>eudicotyledons</taxon>
        <taxon>Gunneridae</taxon>
        <taxon>Pentapetalae</taxon>
        <taxon>rosids</taxon>
        <taxon>fabids</taxon>
        <taxon>Rosales</taxon>
        <taxon>Cannabaceae</taxon>
        <taxon>Cannabis</taxon>
    </lineage>
</organism>
<dbReference type="GO" id="GO:0009330">
    <property type="term" value="C:DNA topoisomerase type II (double strand cut, ATP-hydrolyzing) complex"/>
    <property type="evidence" value="ECO:0007669"/>
    <property type="project" value="InterPro"/>
</dbReference>
<feature type="compositionally biased region" description="Basic residues" evidence="1">
    <location>
        <begin position="76"/>
        <end position="86"/>
    </location>
</feature>
<keyword evidence="3" id="KW-1185">Reference proteome</keyword>
<feature type="compositionally biased region" description="Basic and acidic residues" evidence="1">
    <location>
        <begin position="174"/>
        <end position="189"/>
    </location>
</feature>
<protein>
    <recommendedName>
        <fullName evidence="4">DNA-binding protein BIN4</fullName>
    </recommendedName>
</protein>
<dbReference type="PANTHER" id="PTHR34810:SF1">
    <property type="entry name" value="DNA-BINDING PROTEIN BIN4"/>
    <property type="match status" value="1"/>
</dbReference>
<feature type="compositionally biased region" description="Basic residues" evidence="1">
    <location>
        <begin position="374"/>
        <end position="394"/>
    </location>
</feature>
<feature type="compositionally biased region" description="Low complexity" evidence="1">
    <location>
        <begin position="26"/>
        <end position="38"/>
    </location>
</feature>
<name>A0A7J6HUK6_CANSA</name>
<dbReference type="GO" id="GO:0003690">
    <property type="term" value="F:double-stranded DNA binding"/>
    <property type="evidence" value="ECO:0007669"/>
    <property type="project" value="InterPro"/>
</dbReference>
<feature type="region of interest" description="Disordered" evidence="1">
    <location>
        <begin position="317"/>
        <end position="412"/>
    </location>
</feature>
<evidence type="ECO:0008006" key="4">
    <source>
        <dbReference type="Google" id="ProtNLM"/>
    </source>
</evidence>